<protein>
    <recommendedName>
        <fullName evidence="1">Flagellar motor switch protein FliN-like C-terminal domain-containing protein</fullName>
    </recommendedName>
</protein>
<dbReference type="SUPFAM" id="SSF101801">
    <property type="entry name" value="Surface presentation of antigens (SPOA)"/>
    <property type="match status" value="1"/>
</dbReference>
<organism evidence="2 3">
    <name type="scientific">Duganella guangzhouensis</name>
    <dbReference type="NCBI Taxonomy" id="2666084"/>
    <lineage>
        <taxon>Bacteria</taxon>
        <taxon>Pseudomonadati</taxon>
        <taxon>Pseudomonadota</taxon>
        <taxon>Betaproteobacteria</taxon>
        <taxon>Burkholderiales</taxon>
        <taxon>Oxalobacteraceae</taxon>
        <taxon>Telluria group</taxon>
        <taxon>Duganella</taxon>
    </lineage>
</organism>
<dbReference type="Proteomes" id="UP000433309">
    <property type="component" value="Unassembled WGS sequence"/>
</dbReference>
<reference evidence="2 3" key="1">
    <citation type="submission" date="2019-11" db="EMBL/GenBank/DDBJ databases">
        <title>Novel species isolated from a subtropical stream in China.</title>
        <authorList>
            <person name="Lu H."/>
        </authorList>
    </citation>
    <scope>NUCLEOTIDE SEQUENCE [LARGE SCALE GENOMIC DNA]</scope>
    <source>
        <strain evidence="2 3">FT80W</strain>
    </source>
</reference>
<feature type="domain" description="Flagellar motor switch protein FliN-like C-terminal" evidence="1">
    <location>
        <begin position="192"/>
        <end position="252"/>
    </location>
</feature>
<dbReference type="RefSeq" id="WP_154383046.1">
    <property type="nucleotide sequence ID" value="NZ_WKJK01000023.1"/>
</dbReference>
<name>A0A6I2LD68_9BURK</name>
<dbReference type="Gene3D" id="2.30.330.10">
    <property type="entry name" value="SpoA-like"/>
    <property type="match status" value="1"/>
</dbReference>
<accession>A0A6I2LD68</accession>
<dbReference type="AlphaFoldDB" id="A0A6I2LD68"/>
<dbReference type="Pfam" id="PF01052">
    <property type="entry name" value="FliMN_C"/>
    <property type="match status" value="1"/>
</dbReference>
<dbReference type="EMBL" id="WKJK01000023">
    <property type="protein sequence ID" value="MRW94179.1"/>
    <property type="molecule type" value="Genomic_DNA"/>
</dbReference>
<evidence type="ECO:0000259" key="1">
    <source>
        <dbReference type="Pfam" id="PF01052"/>
    </source>
</evidence>
<sequence length="266" mass="27626">MSQPYALISDTLLARVRAAADGALSAWCRDWGIAADAPVLECARAWDASAQLPAAPGWQAPLIDGAAVLARAWSSEMPAHVQRLLFGSERQYQMADGSAPLAAAAGVAAWQALSEQLARTLLPSVAEAADAAPAAADNWRRASGAVLLVLRLGKQACHLVLNHAAVERFNVGPHDLPPLAPASYRQLLDSQSVLLAVGLGAAEVDLGSLVRLAVGDVVRLDALADRPLTLRGPDGTALCGGYLGRAGPSLALELVPHDLIDGVTHE</sequence>
<evidence type="ECO:0000313" key="2">
    <source>
        <dbReference type="EMBL" id="MRW94179.1"/>
    </source>
</evidence>
<comment type="caution">
    <text evidence="2">The sequence shown here is derived from an EMBL/GenBank/DDBJ whole genome shotgun (WGS) entry which is preliminary data.</text>
</comment>
<evidence type="ECO:0000313" key="3">
    <source>
        <dbReference type="Proteomes" id="UP000433309"/>
    </source>
</evidence>
<dbReference type="InterPro" id="IPR001543">
    <property type="entry name" value="FliN-like_C"/>
</dbReference>
<proteinExistence type="predicted"/>
<keyword evidence="3" id="KW-1185">Reference proteome</keyword>
<dbReference type="InterPro" id="IPR036429">
    <property type="entry name" value="SpoA-like_sf"/>
</dbReference>
<gene>
    <name evidence="2" type="ORF">GJ699_29820</name>
</gene>